<reference evidence="1" key="1">
    <citation type="journal article" date="2021" name="New Phytol.">
        <title>Evolutionary innovations through gain and loss of genes in the ectomycorrhizal Boletales.</title>
        <authorList>
            <person name="Wu G."/>
            <person name="Miyauchi S."/>
            <person name="Morin E."/>
            <person name="Kuo A."/>
            <person name="Drula E."/>
            <person name="Varga T."/>
            <person name="Kohler A."/>
            <person name="Feng B."/>
            <person name="Cao Y."/>
            <person name="Lipzen A."/>
            <person name="Daum C."/>
            <person name="Hundley H."/>
            <person name="Pangilinan J."/>
            <person name="Johnson J."/>
            <person name="Barry K."/>
            <person name="LaButti K."/>
            <person name="Ng V."/>
            <person name="Ahrendt S."/>
            <person name="Min B."/>
            <person name="Choi I.G."/>
            <person name="Park H."/>
            <person name="Plett J.M."/>
            <person name="Magnuson J."/>
            <person name="Spatafora J.W."/>
            <person name="Nagy L.G."/>
            <person name="Henrissat B."/>
            <person name="Grigoriev I.V."/>
            <person name="Yang Z.L."/>
            <person name="Xu J."/>
            <person name="Martin F.M."/>
        </authorList>
    </citation>
    <scope>NUCLEOTIDE SEQUENCE</scope>
    <source>
        <strain evidence="1">KUC20120723A-06</strain>
    </source>
</reference>
<evidence type="ECO:0000313" key="1">
    <source>
        <dbReference type="EMBL" id="KAH7917186.1"/>
    </source>
</evidence>
<organism evidence="1 2">
    <name type="scientific">Leucogyrophana mollusca</name>
    <dbReference type="NCBI Taxonomy" id="85980"/>
    <lineage>
        <taxon>Eukaryota</taxon>
        <taxon>Fungi</taxon>
        <taxon>Dikarya</taxon>
        <taxon>Basidiomycota</taxon>
        <taxon>Agaricomycotina</taxon>
        <taxon>Agaricomycetes</taxon>
        <taxon>Agaricomycetidae</taxon>
        <taxon>Boletales</taxon>
        <taxon>Boletales incertae sedis</taxon>
        <taxon>Leucogyrophana</taxon>
    </lineage>
</organism>
<keyword evidence="2" id="KW-1185">Reference proteome</keyword>
<name>A0ACB8AUU0_9AGAM</name>
<accession>A0ACB8AUU0</accession>
<protein>
    <submittedName>
        <fullName evidence="1">Uncharacterized protein</fullName>
    </submittedName>
</protein>
<dbReference type="Proteomes" id="UP000790709">
    <property type="component" value="Unassembled WGS sequence"/>
</dbReference>
<comment type="caution">
    <text evidence="1">The sequence shown here is derived from an EMBL/GenBank/DDBJ whole genome shotgun (WGS) entry which is preliminary data.</text>
</comment>
<proteinExistence type="predicted"/>
<sequence>MASNTSPLTTTIQRVITLSRKASNVIRIDCWGASILLVLLVVAGDVYAEPIHVIAKGASKTNANIRFGHALAIAHVSGNDDSVGRLVRPAVVITASIEIKREGRHFCGALLREKAIHMSTAFSMLSDCRLSNPMIV</sequence>
<dbReference type="EMBL" id="MU267204">
    <property type="protein sequence ID" value="KAH7917186.1"/>
    <property type="molecule type" value="Genomic_DNA"/>
</dbReference>
<evidence type="ECO:0000313" key="2">
    <source>
        <dbReference type="Proteomes" id="UP000790709"/>
    </source>
</evidence>
<gene>
    <name evidence="1" type="ORF">BV22DRAFT_1135615</name>
</gene>